<dbReference type="STRING" id="644295.Metev_1918"/>
<organism evidence="3 4">
    <name type="scientific">Methanohalobium evestigatum (strain ATCC BAA-1072 / DSM 3721 / NBRC 107634 / OCM 161 / Z-7303)</name>
    <dbReference type="NCBI Taxonomy" id="644295"/>
    <lineage>
        <taxon>Archaea</taxon>
        <taxon>Methanobacteriati</taxon>
        <taxon>Methanobacteriota</taxon>
        <taxon>Stenosarchaea group</taxon>
        <taxon>Methanomicrobia</taxon>
        <taxon>Methanosarcinales</taxon>
        <taxon>Methanosarcinaceae</taxon>
        <taxon>Methanohalobium</taxon>
    </lineage>
</organism>
<name>D7EA78_METEZ</name>
<dbReference type="PANTHER" id="PTHR13016">
    <property type="entry name" value="AMMECR1 HOMOLOG"/>
    <property type="match status" value="1"/>
</dbReference>
<dbReference type="NCBIfam" id="TIGR04335">
    <property type="entry name" value="AmmeMemoSam_A"/>
    <property type="match status" value="1"/>
</dbReference>
<dbReference type="Gene3D" id="3.30.700.20">
    <property type="entry name" value="Hypothetical protein ph0010, domain 1"/>
    <property type="match status" value="1"/>
</dbReference>
<sequence length="202" mass="22243">MLTNEDGKSAVTLARRAIETYLETGEMIDPSELDLSSIFKEKRGVFVTLKKDGDLRGCIGHPYPDSQLDSAIIDSSISAATRDPRFPPVELPEMNAITLEVTVLSQPELVDVSPEELPEYVEVGKHGLIAKKGYSQGLLLPQVATEQGFDSSEFLSHTCLKAGLSPDEWKKGAQIYCFEGQIFTENTPDGDVSEEDFERACR</sequence>
<dbReference type="NCBIfam" id="NF002000">
    <property type="entry name" value="PRK00801.1"/>
    <property type="match status" value="1"/>
</dbReference>
<feature type="domain" description="AMMECR1" evidence="2">
    <location>
        <begin position="5"/>
        <end position="194"/>
    </location>
</feature>
<dbReference type="EMBL" id="CP002069">
    <property type="protein sequence ID" value="ADI74749.1"/>
    <property type="molecule type" value="Genomic_DNA"/>
</dbReference>
<dbReference type="Gene3D" id="3.30.1490.150">
    <property type="entry name" value="Hypothetical protein ph0010, domain 2"/>
    <property type="match status" value="1"/>
</dbReference>
<dbReference type="AlphaFoldDB" id="D7EA78"/>
<evidence type="ECO:0000313" key="3">
    <source>
        <dbReference type="EMBL" id="ADI74749.1"/>
    </source>
</evidence>
<dbReference type="KEGG" id="mev:Metev_1918"/>
<reference evidence="3 4" key="1">
    <citation type="submission" date="2010-06" db="EMBL/GenBank/DDBJ databases">
        <title>Complete sequence chromosome of Methanohalobium evestigatum Z-7303.</title>
        <authorList>
            <consortium name="US DOE Joint Genome Institute"/>
            <person name="Lucas S."/>
            <person name="Copeland A."/>
            <person name="Lapidus A."/>
            <person name="Cheng J.-F."/>
            <person name="Bruce D."/>
            <person name="Goodwin L."/>
            <person name="Pitluck S."/>
            <person name="Saunders E."/>
            <person name="Detter J.C."/>
            <person name="Han C."/>
            <person name="Tapia R."/>
            <person name="Land M."/>
            <person name="Hauser L."/>
            <person name="Kyrpides N."/>
            <person name="Mikhailova N."/>
            <person name="Sieprawska-Lupa M."/>
            <person name="Whitman W.B."/>
            <person name="Anderson I."/>
            <person name="Woyke T."/>
        </authorList>
    </citation>
    <scope>NUCLEOTIDE SEQUENCE [LARGE SCALE GENOMIC DNA]</scope>
    <source>
        <strain evidence="4">ATCC BAA-1072 / DSM 3721 / NBRC 107634 / OCM 161 / Z-7303</strain>
    </source>
</reference>
<dbReference type="SUPFAM" id="SSF143447">
    <property type="entry name" value="AMMECR1-like"/>
    <property type="match status" value="1"/>
</dbReference>
<dbReference type="Pfam" id="PF01871">
    <property type="entry name" value="AMMECR1"/>
    <property type="match status" value="1"/>
</dbReference>
<dbReference type="RefSeq" id="WP_013195314.1">
    <property type="nucleotide sequence ID" value="NC_014253.1"/>
</dbReference>
<dbReference type="HAMAP" id="MF_00645">
    <property type="entry name" value="AMMECR1"/>
    <property type="match status" value="1"/>
</dbReference>
<dbReference type="InterPro" id="IPR027485">
    <property type="entry name" value="AMMECR1_N"/>
</dbReference>
<dbReference type="HOGENOM" id="CLU_095686_1_1_2"/>
<dbReference type="InterPro" id="IPR027623">
    <property type="entry name" value="AmmeMemoSam_A"/>
</dbReference>
<accession>D7EA78</accession>
<dbReference type="InterPro" id="IPR002733">
    <property type="entry name" value="AMMECR1_domain"/>
</dbReference>
<dbReference type="InterPro" id="IPR036071">
    <property type="entry name" value="AMMECR1_dom_sf"/>
</dbReference>
<dbReference type="InterPro" id="IPR023473">
    <property type="entry name" value="AMMECR1"/>
</dbReference>
<gene>
    <name evidence="3" type="ordered locus">Metev_1918</name>
</gene>
<evidence type="ECO:0000313" key="4">
    <source>
        <dbReference type="Proteomes" id="UP000000391"/>
    </source>
</evidence>
<keyword evidence="4" id="KW-1185">Reference proteome</keyword>
<dbReference type="PANTHER" id="PTHR13016:SF0">
    <property type="entry name" value="AMME SYNDROME CANDIDATE GENE 1 PROTEIN"/>
    <property type="match status" value="1"/>
</dbReference>
<evidence type="ECO:0000259" key="2">
    <source>
        <dbReference type="PROSITE" id="PS51112"/>
    </source>
</evidence>
<dbReference type="Proteomes" id="UP000000391">
    <property type="component" value="Chromosome"/>
</dbReference>
<dbReference type="OrthoDB" id="25187at2157"/>
<dbReference type="NCBIfam" id="TIGR00296">
    <property type="entry name" value="TIGR00296 family protein"/>
    <property type="match status" value="1"/>
</dbReference>
<evidence type="ECO:0000256" key="1">
    <source>
        <dbReference type="HAMAP-Rule" id="MF_00645"/>
    </source>
</evidence>
<proteinExistence type="inferred from homology"/>
<protein>
    <recommendedName>
        <fullName evidence="1">Protein Metev_1918</fullName>
    </recommendedName>
</protein>
<dbReference type="PROSITE" id="PS51112">
    <property type="entry name" value="AMMECR1"/>
    <property type="match status" value="1"/>
</dbReference>
<dbReference type="GeneID" id="9347577"/>
<dbReference type="InterPro" id="IPR023472">
    <property type="entry name" value="Uncharacterised_MJ0810"/>
</dbReference>